<sequence length="177" mass="21318">MQVRVYLNDWFYNMGIVGMIRILEHAKRKGEDISIVLGEDFLEIDDKTINNFHNYYFDYFYDEYVEKEYIKIKDRFNQLKLKLDVDTIKEIEKFLLETKLDDKAAKKGFESEAKELLDIIKKVKKNHDLNTLAILINKIESLLKENDVIEKYALDNIRSMMYDNFFWTNEFSSKRLI</sequence>
<dbReference type="RefSeq" id="WP_008910047.1">
    <property type="nucleotide sequence ID" value="NZ_CAKP01000159.1"/>
</dbReference>
<evidence type="ECO:0000313" key="1">
    <source>
        <dbReference type="EMBL" id="CCJ34808.1"/>
    </source>
</evidence>
<dbReference type="AlphaFoldDB" id="I7LIE3"/>
<comment type="caution">
    <text evidence="1">The sequence shown here is derived from an EMBL/GenBank/DDBJ whole genome shotgun (WGS) entry which is preliminary data.</text>
</comment>
<gene>
    <name evidence="1" type="ORF">CAAU_2725</name>
</gene>
<evidence type="ECO:0000313" key="2">
    <source>
        <dbReference type="Proteomes" id="UP000007652"/>
    </source>
</evidence>
<dbReference type="OrthoDB" id="5540852at2"/>
<reference evidence="1 2" key="1">
    <citation type="journal article" date="2011" name="J. Bacteriol.">
        <title>Draft genome sequence of Caloramator australicus strain RC3T, a thermoanaerobe from the Great Artesian Basin of Australia.</title>
        <authorList>
            <person name="Ogg C.D."/>
            <person name="Patel B.K.C."/>
        </authorList>
    </citation>
    <scope>NUCLEOTIDE SEQUENCE [LARGE SCALE GENOMIC DNA]</scope>
    <source>
        <strain evidence="1 2">RC3</strain>
    </source>
</reference>
<proteinExistence type="predicted"/>
<dbReference type="STRING" id="857293.CAAU_2725"/>
<name>I7LIE3_9CLOT</name>
<dbReference type="Proteomes" id="UP000007652">
    <property type="component" value="Unassembled WGS sequence"/>
</dbReference>
<accession>I7LIE3</accession>
<protein>
    <submittedName>
        <fullName evidence="1">Uncharacterized protein</fullName>
    </submittedName>
</protein>
<dbReference type="EMBL" id="CAKP01000159">
    <property type="protein sequence ID" value="CCJ34808.1"/>
    <property type="molecule type" value="Genomic_DNA"/>
</dbReference>
<organism evidence="1 2">
    <name type="scientific">Caloramator australicus RC3</name>
    <dbReference type="NCBI Taxonomy" id="857293"/>
    <lineage>
        <taxon>Bacteria</taxon>
        <taxon>Bacillati</taxon>
        <taxon>Bacillota</taxon>
        <taxon>Clostridia</taxon>
        <taxon>Eubacteriales</taxon>
        <taxon>Clostridiaceae</taxon>
        <taxon>Caloramator</taxon>
    </lineage>
</organism>
<keyword evidence="2" id="KW-1185">Reference proteome</keyword>